<sequence length="102" mass="11067">MEIGHQGHVVESEDAEGDKEEIGHEGHVAITMEVESNTNEAYQAVQVVQTGDVESDTNEAEGHVVMFMELCNPDLVAWVNTCSKMEDKALGGSLILRLAPQS</sequence>
<evidence type="ECO:0000313" key="5">
    <source>
        <dbReference type="Proteomes" id="UP000747110"/>
    </source>
</evidence>
<dbReference type="EMBL" id="BNCP01000002">
    <property type="protein sequence ID" value="GIL70841.1"/>
    <property type="molecule type" value="Genomic_DNA"/>
</dbReference>
<evidence type="ECO:0000313" key="4">
    <source>
        <dbReference type="Proteomes" id="UP000722791"/>
    </source>
</evidence>
<dbReference type="EMBL" id="BNCQ01000005">
    <property type="protein sequence ID" value="GIL98566.1"/>
    <property type="molecule type" value="Genomic_DNA"/>
</dbReference>
<protein>
    <submittedName>
        <fullName evidence="3">Uncharacterized protein</fullName>
    </submittedName>
</protein>
<evidence type="ECO:0000313" key="2">
    <source>
        <dbReference type="EMBL" id="GIL70841.1"/>
    </source>
</evidence>
<gene>
    <name evidence="2" type="ORF">Vretifemale_1524</name>
    <name evidence="3" type="ORF">Vretimale_3921</name>
</gene>
<feature type="region of interest" description="Disordered" evidence="1">
    <location>
        <begin position="1"/>
        <end position="22"/>
    </location>
</feature>
<proteinExistence type="predicted"/>
<evidence type="ECO:0000256" key="1">
    <source>
        <dbReference type="SAM" id="MobiDB-lite"/>
    </source>
</evidence>
<dbReference type="Proteomes" id="UP000747110">
    <property type="component" value="Unassembled WGS sequence"/>
</dbReference>
<comment type="caution">
    <text evidence="3">The sequence shown here is derived from an EMBL/GenBank/DDBJ whole genome shotgun (WGS) entry which is preliminary data.</text>
</comment>
<accession>A0A8J4G4W1</accession>
<dbReference type="AlphaFoldDB" id="A0A8J4G4W1"/>
<organism evidence="3 4">
    <name type="scientific">Volvox reticuliferus</name>
    <dbReference type="NCBI Taxonomy" id="1737510"/>
    <lineage>
        <taxon>Eukaryota</taxon>
        <taxon>Viridiplantae</taxon>
        <taxon>Chlorophyta</taxon>
        <taxon>core chlorophytes</taxon>
        <taxon>Chlorophyceae</taxon>
        <taxon>CS clade</taxon>
        <taxon>Chlamydomonadales</taxon>
        <taxon>Volvocaceae</taxon>
        <taxon>Volvox</taxon>
    </lineage>
</organism>
<dbReference type="Proteomes" id="UP000722791">
    <property type="component" value="Unassembled WGS sequence"/>
</dbReference>
<reference evidence="3" key="1">
    <citation type="journal article" date="2021" name="Proc. Natl. Acad. Sci. U.S.A.">
        <title>Three genomes in the algal genus Volvox reveal the fate of a haploid sex-determining region after a transition to homothallism.</title>
        <authorList>
            <person name="Yamamoto K."/>
            <person name="Hamaji T."/>
            <person name="Kawai-Toyooka H."/>
            <person name="Matsuzaki R."/>
            <person name="Takahashi F."/>
            <person name="Nishimura Y."/>
            <person name="Kawachi M."/>
            <person name="Noguchi H."/>
            <person name="Minakuchi Y."/>
            <person name="Umen J.G."/>
            <person name="Toyoda A."/>
            <person name="Nozaki H."/>
        </authorList>
    </citation>
    <scope>NUCLEOTIDE SEQUENCE</scope>
    <source>
        <strain evidence="3">NIES-3785</strain>
        <strain evidence="2">NIES-3786</strain>
    </source>
</reference>
<evidence type="ECO:0000313" key="3">
    <source>
        <dbReference type="EMBL" id="GIL98566.1"/>
    </source>
</evidence>
<keyword evidence="5" id="KW-1185">Reference proteome</keyword>
<name>A0A8J4G4W1_9CHLO</name>